<dbReference type="Gene3D" id="1.20.58.340">
    <property type="entry name" value="Magnesium transport protein CorA, transmembrane region"/>
    <property type="match status" value="1"/>
</dbReference>
<name>A0A518B9Z2_9BACT</name>
<feature type="transmembrane region" description="Helical" evidence="7">
    <location>
        <begin position="220"/>
        <end position="241"/>
    </location>
</feature>
<keyword evidence="2 7" id="KW-0812">Transmembrane</keyword>
<evidence type="ECO:0000256" key="3">
    <source>
        <dbReference type="ARBA" id="ARBA00022989"/>
    </source>
</evidence>
<evidence type="ECO:0000256" key="5">
    <source>
        <dbReference type="SAM" id="Coils"/>
    </source>
</evidence>
<dbReference type="OrthoDB" id="192288at2"/>
<gene>
    <name evidence="8" type="ORF">Pan216_46860</name>
</gene>
<dbReference type="Pfam" id="PF01544">
    <property type="entry name" value="CorA"/>
    <property type="match status" value="1"/>
</dbReference>
<dbReference type="KEGG" id="knv:Pan216_46860"/>
<evidence type="ECO:0000313" key="8">
    <source>
        <dbReference type="EMBL" id="QDU63805.1"/>
    </source>
</evidence>
<dbReference type="GO" id="GO:0046873">
    <property type="term" value="F:metal ion transmembrane transporter activity"/>
    <property type="evidence" value="ECO:0007669"/>
    <property type="project" value="InterPro"/>
</dbReference>
<reference evidence="8 9" key="1">
    <citation type="submission" date="2019-02" db="EMBL/GenBank/DDBJ databases">
        <title>Deep-cultivation of Planctomycetes and their phenomic and genomic characterization uncovers novel biology.</title>
        <authorList>
            <person name="Wiegand S."/>
            <person name="Jogler M."/>
            <person name="Boedeker C."/>
            <person name="Pinto D."/>
            <person name="Vollmers J."/>
            <person name="Rivas-Marin E."/>
            <person name="Kohn T."/>
            <person name="Peeters S.H."/>
            <person name="Heuer A."/>
            <person name="Rast P."/>
            <person name="Oberbeckmann S."/>
            <person name="Bunk B."/>
            <person name="Jeske O."/>
            <person name="Meyerdierks A."/>
            <person name="Storesund J.E."/>
            <person name="Kallscheuer N."/>
            <person name="Luecker S."/>
            <person name="Lage O.M."/>
            <person name="Pohl T."/>
            <person name="Merkel B.J."/>
            <person name="Hornburger P."/>
            <person name="Mueller R.-W."/>
            <person name="Bruemmer F."/>
            <person name="Labrenz M."/>
            <person name="Spormann A.M."/>
            <person name="Op den Camp H."/>
            <person name="Overmann J."/>
            <person name="Amann R."/>
            <person name="Jetten M.S.M."/>
            <person name="Mascher T."/>
            <person name="Medema M.H."/>
            <person name="Devos D.P."/>
            <person name="Kaster A.-K."/>
            <person name="Ovreas L."/>
            <person name="Rohde M."/>
            <person name="Galperin M.Y."/>
            <person name="Jogler C."/>
        </authorList>
    </citation>
    <scope>NUCLEOTIDE SEQUENCE [LARGE SCALE GENOMIC DNA]</scope>
    <source>
        <strain evidence="8 9">Pan216</strain>
    </source>
</reference>
<keyword evidence="9" id="KW-1185">Reference proteome</keyword>
<protein>
    <submittedName>
        <fullName evidence="8">CorA-like Mg2+ transporter protein</fullName>
    </submittedName>
</protein>
<sequence>MSHAVNALPGSWAVPKVFRERVGREAGRQRAMTAEGHLLLILHAPPREGASERHGRFFWRKPEGQWQSIEMGTGTRALESHLAEYSQLLDELDDEVQQATSAEDYFSVMRHLRPLHRAAAHQRTALQQAREIMPTDRDLIIFRDAAEQLEHTATMIHEEAKYGLDFSIARQAEEQARTSHQMAVASHRLNVLVAFFFPLATVSAIFGMNLTHGFEAHPTIWPFALVVVISVVAGFLLLNLVSQGPKTLAPPPATPITHSKRRRVRSRHRQEMSRPS</sequence>
<organism evidence="8 9">
    <name type="scientific">Kolteria novifilia</name>
    <dbReference type="NCBI Taxonomy" id="2527975"/>
    <lineage>
        <taxon>Bacteria</taxon>
        <taxon>Pseudomonadati</taxon>
        <taxon>Planctomycetota</taxon>
        <taxon>Planctomycetia</taxon>
        <taxon>Kolteriales</taxon>
        <taxon>Kolteriaceae</taxon>
        <taxon>Kolteria</taxon>
    </lineage>
</organism>
<keyword evidence="4 7" id="KW-0472">Membrane</keyword>
<dbReference type="RefSeq" id="WP_145261548.1">
    <property type="nucleotide sequence ID" value="NZ_CP036279.1"/>
</dbReference>
<evidence type="ECO:0000256" key="7">
    <source>
        <dbReference type="SAM" id="Phobius"/>
    </source>
</evidence>
<dbReference type="Proteomes" id="UP000317093">
    <property type="component" value="Chromosome"/>
</dbReference>
<dbReference type="InterPro" id="IPR002523">
    <property type="entry name" value="MgTranspt_CorA/ZnTranspt_ZntB"/>
</dbReference>
<dbReference type="SUPFAM" id="SSF144083">
    <property type="entry name" value="Magnesium transport protein CorA, transmembrane region"/>
    <property type="match status" value="1"/>
</dbReference>
<evidence type="ECO:0000256" key="1">
    <source>
        <dbReference type="ARBA" id="ARBA00004141"/>
    </source>
</evidence>
<feature type="coiled-coil region" evidence="5">
    <location>
        <begin position="75"/>
        <end position="102"/>
    </location>
</feature>
<dbReference type="GO" id="GO:0016020">
    <property type="term" value="C:membrane"/>
    <property type="evidence" value="ECO:0007669"/>
    <property type="project" value="UniProtKB-SubCell"/>
</dbReference>
<feature type="transmembrane region" description="Helical" evidence="7">
    <location>
        <begin position="189"/>
        <end position="208"/>
    </location>
</feature>
<evidence type="ECO:0000256" key="4">
    <source>
        <dbReference type="ARBA" id="ARBA00023136"/>
    </source>
</evidence>
<dbReference type="EMBL" id="CP036279">
    <property type="protein sequence ID" value="QDU63805.1"/>
    <property type="molecule type" value="Genomic_DNA"/>
</dbReference>
<dbReference type="InterPro" id="IPR045863">
    <property type="entry name" value="CorA_TM1_TM2"/>
</dbReference>
<evidence type="ECO:0000256" key="2">
    <source>
        <dbReference type="ARBA" id="ARBA00022692"/>
    </source>
</evidence>
<keyword evidence="5" id="KW-0175">Coiled coil</keyword>
<feature type="region of interest" description="Disordered" evidence="6">
    <location>
        <begin position="248"/>
        <end position="276"/>
    </location>
</feature>
<evidence type="ECO:0000313" key="9">
    <source>
        <dbReference type="Proteomes" id="UP000317093"/>
    </source>
</evidence>
<evidence type="ECO:0000256" key="6">
    <source>
        <dbReference type="SAM" id="MobiDB-lite"/>
    </source>
</evidence>
<dbReference type="AlphaFoldDB" id="A0A518B9Z2"/>
<keyword evidence="3 7" id="KW-1133">Transmembrane helix</keyword>
<accession>A0A518B9Z2</accession>
<feature type="compositionally biased region" description="Basic residues" evidence="6">
    <location>
        <begin position="258"/>
        <end position="268"/>
    </location>
</feature>
<comment type="subcellular location">
    <subcellularLocation>
        <location evidence="1">Membrane</location>
        <topology evidence="1">Multi-pass membrane protein</topology>
    </subcellularLocation>
</comment>
<proteinExistence type="predicted"/>